<feature type="transmembrane region" description="Helical" evidence="1">
    <location>
        <begin position="6"/>
        <end position="21"/>
    </location>
</feature>
<keyword evidence="1" id="KW-0472">Membrane</keyword>
<gene>
    <name evidence="2" type="ORF">IB211_02282c</name>
</gene>
<evidence type="ECO:0000313" key="3">
    <source>
        <dbReference type="Proteomes" id="UP000064844"/>
    </source>
</evidence>
<evidence type="ECO:0000313" key="2">
    <source>
        <dbReference type="EMBL" id="ALP94673.1"/>
    </source>
</evidence>
<sequence length="54" mass="5911">MKYVIYAGIAVLVVWALFYLIRHIQSQIRGDCGCGGCTGNCASCGKRCGKNKKR</sequence>
<dbReference type="EMBL" id="CP011307">
    <property type="protein sequence ID" value="ALP94673.1"/>
    <property type="molecule type" value="Genomic_DNA"/>
</dbReference>
<reference evidence="2 3" key="1">
    <citation type="journal article" date="2015" name="Nat. Commun.">
        <title>Production of butyrate from lysine and the Amadori product fructoselysine by a human gut commensal.</title>
        <authorList>
            <person name="Bui T.P."/>
            <person name="Ritari J."/>
            <person name="Boeren S."/>
            <person name="de Waard P."/>
            <person name="Plugge C.M."/>
            <person name="de Vos W.M."/>
        </authorList>
    </citation>
    <scope>NUCLEOTIDE SEQUENCE [LARGE SCALE GENOMIC DNA]</scope>
    <source>
        <strain evidence="2 3">AF211</strain>
    </source>
</reference>
<organism evidence="2 3">
    <name type="scientific">Intestinimonas butyriciproducens</name>
    <dbReference type="NCBI Taxonomy" id="1297617"/>
    <lineage>
        <taxon>Bacteria</taxon>
        <taxon>Bacillati</taxon>
        <taxon>Bacillota</taxon>
        <taxon>Clostridia</taxon>
        <taxon>Eubacteriales</taxon>
        <taxon>Intestinimonas</taxon>
    </lineage>
</organism>
<evidence type="ECO:0008006" key="4">
    <source>
        <dbReference type="Google" id="ProtNLM"/>
    </source>
</evidence>
<keyword evidence="1" id="KW-0812">Transmembrane</keyword>
<keyword evidence="1" id="KW-1133">Transmembrane helix</keyword>
<reference evidence="3" key="2">
    <citation type="submission" date="2015-04" db="EMBL/GenBank/DDBJ databases">
        <title>A butyrogenic pathway from the amino acid lysine in a human gut commensal.</title>
        <authorList>
            <person name="de Vos W.M."/>
            <person name="Bui N.T.P."/>
            <person name="Plugge C.M."/>
            <person name="Ritari J."/>
        </authorList>
    </citation>
    <scope>NUCLEOTIDE SEQUENCE [LARGE SCALE GENOMIC DNA]</scope>
    <source>
        <strain evidence="3">AF211</strain>
    </source>
</reference>
<dbReference type="RefSeq" id="WP_158453383.1">
    <property type="nucleotide sequence ID" value="NZ_CALICV010000092.1"/>
</dbReference>
<protein>
    <recommendedName>
        <fullName evidence="4">Attachment p12 family protein</fullName>
    </recommendedName>
</protein>
<name>A0A0S2W5M9_9FIRM</name>
<dbReference type="KEGG" id="ibu:IB211_02282c"/>
<keyword evidence="3" id="KW-1185">Reference proteome</keyword>
<dbReference type="STRING" id="1297617.IB211_02282c"/>
<proteinExistence type="predicted"/>
<accession>A0A0S2W5M9</accession>
<evidence type="ECO:0000256" key="1">
    <source>
        <dbReference type="SAM" id="Phobius"/>
    </source>
</evidence>
<dbReference type="Proteomes" id="UP000064844">
    <property type="component" value="Chromosome"/>
</dbReference>
<dbReference type="AlphaFoldDB" id="A0A0S2W5M9"/>